<dbReference type="KEGG" id="bban:J4G43_038160"/>
<dbReference type="RefSeq" id="WP_208088060.1">
    <property type="nucleotide sequence ID" value="NZ_CP086136.1"/>
</dbReference>
<dbReference type="EMBL" id="JAGEMI010000001">
    <property type="protein sequence ID" value="MBO1866870.1"/>
    <property type="molecule type" value="Genomic_DNA"/>
</dbReference>
<feature type="region of interest" description="Disordered" evidence="1">
    <location>
        <begin position="1"/>
        <end position="20"/>
    </location>
</feature>
<evidence type="ECO:0000313" key="2">
    <source>
        <dbReference type="EMBL" id="MBO1866870.1"/>
    </source>
</evidence>
<protein>
    <submittedName>
        <fullName evidence="2">Uncharacterized protein</fullName>
    </submittedName>
</protein>
<reference evidence="2" key="1">
    <citation type="submission" date="2021-03" db="EMBL/GenBank/DDBJ databases">
        <title>Whole Genome Sequence of Bradyrhizobium sp. Strain 144S4.</title>
        <authorList>
            <person name="Bromfield E.S.P."/>
            <person name="Cloutier S."/>
        </authorList>
    </citation>
    <scope>NUCLEOTIDE SEQUENCE [LARGE SCALE GENOMIC DNA]</scope>
    <source>
        <strain evidence="2">144S4</strain>
    </source>
</reference>
<proteinExistence type="predicted"/>
<dbReference type="EMBL" id="CP086136">
    <property type="protein sequence ID" value="UEM10436.1"/>
    <property type="molecule type" value="Genomic_DNA"/>
</dbReference>
<evidence type="ECO:0000256" key="1">
    <source>
        <dbReference type="SAM" id="MobiDB-lite"/>
    </source>
</evidence>
<organism evidence="2">
    <name type="scientific">Bradyrhizobium barranii subsp. barranii</name>
    <dbReference type="NCBI Taxonomy" id="2823807"/>
    <lineage>
        <taxon>Bacteria</taxon>
        <taxon>Pseudomonadati</taxon>
        <taxon>Pseudomonadota</taxon>
        <taxon>Alphaproteobacteria</taxon>
        <taxon>Hyphomicrobiales</taxon>
        <taxon>Nitrobacteraceae</taxon>
        <taxon>Bradyrhizobium</taxon>
        <taxon>Bradyrhizobium barranii</taxon>
    </lineage>
</organism>
<dbReference type="Proteomes" id="UP000664702">
    <property type="component" value="Chromosome"/>
</dbReference>
<sequence>MTKAVSHLSTPPLNTSENNITDPVYAAIEKHRRAMREFAEVLRVLVPGTLSPDPKKADKYGNREIRATDRLVSTVPIPCMACWRS</sequence>
<dbReference type="AlphaFoldDB" id="A0A939MFL3"/>
<gene>
    <name evidence="3" type="ORF">J4G43_038160</name>
    <name evidence="2" type="ORF">J4G43_40070</name>
</gene>
<evidence type="ECO:0000313" key="4">
    <source>
        <dbReference type="Proteomes" id="UP000664702"/>
    </source>
</evidence>
<evidence type="ECO:0000313" key="3">
    <source>
        <dbReference type="EMBL" id="UEM10436.1"/>
    </source>
</evidence>
<accession>A0A939MFL3</accession>
<feature type="compositionally biased region" description="Polar residues" evidence="1">
    <location>
        <begin position="7"/>
        <end position="20"/>
    </location>
</feature>
<reference evidence="3 4" key="2">
    <citation type="journal article" date="2022" name="Int. J. Syst. Evol. Microbiol.">
        <title>Strains of Bradyrhizobium barranii sp. nov. associated with legumes native to Canada are symbionts of soybeans and belong to different subspecies (subsp. barranii subsp. nov. and subsp. apii subsp. nov.) and symbiovars (sv. glycinearum and sv. septentrionale).</title>
        <authorList>
            <person name="Bromfield E.S.P."/>
            <person name="Cloutier S."/>
            <person name="Wasai-Hara S."/>
            <person name="Minamisawa K."/>
        </authorList>
    </citation>
    <scope>NUCLEOTIDE SEQUENCE [LARGE SCALE GENOMIC DNA]</scope>
    <source>
        <strain evidence="3 4">144S4</strain>
    </source>
</reference>
<name>A0A939MFL3_9BRAD</name>